<keyword evidence="1" id="KW-0732">Signal</keyword>
<feature type="chain" id="PRO_5014967078" evidence="1">
    <location>
        <begin position="20"/>
        <end position="75"/>
    </location>
</feature>
<sequence>MVFLSPLLVVVGVVGTVATCKLCHCSNANRHRRRAIGIGSRKLPQSHLNRQMGNFEYGSDWILPLHTRPPSEGRG</sequence>
<feature type="signal peptide" evidence="1">
    <location>
        <begin position="1"/>
        <end position="19"/>
    </location>
</feature>
<evidence type="ECO:0000313" key="2">
    <source>
        <dbReference type="EMBL" id="MBW73319.1"/>
    </source>
</evidence>
<organism evidence="2">
    <name type="scientific">Anopheles darlingi</name>
    <name type="common">Mosquito</name>
    <dbReference type="NCBI Taxonomy" id="43151"/>
    <lineage>
        <taxon>Eukaryota</taxon>
        <taxon>Metazoa</taxon>
        <taxon>Ecdysozoa</taxon>
        <taxon>Arthropoda</taxon>
        <taxon>Hexapoda</taxon>
        <taxon>Insecta</taxon>
        <taxon>Pterygota</taxon>
        <taxon>Neoptera</taxon>
        <taxon>Endopterygota</taxon>
        <taxon>Diptera</taxon>
        <taxon>Nematocera</taxon>
        <taxon>Culicoidea</taxon>
        <taxon>Culicidae</taxon>
        <taxon>Anophelinae</taxon>
        <taxon>Anopheles</taxon>
    </lineage>
</organism>
<protein>
    <submittedName>
        <fullName evidence="2">Putative secreted protein</fullName>
    </submittedName>
</protein>
<dbReference type="EMBL" id="GGFL01009141">
    <property type="protein sequence ID" value="MBW73319.1"/>
    <property type="molecule type" value="Transcribed_RNA"/>
</dbReference>
<reference evidence="2" key="1">
    <citation type="submission" date="2018-01" db="EMBL/GenBank/DDBJ databases">
        <title>An insight into the sialome of Amazonian anophelines.</title>
        <authorList>
            <person name="Ribeiro J.M."/>
            <person name="Scarpassa V."/>
            <person name="Calvo E."/>
        </authorList>
    </citation>
    <scope>NUCLEOTIDE SEQUENCE</scope>
</reference>
<dbReference type="AlphaFoldDB" id="A0A2M4D6Z2"/>
<accession>A0A2M4D6Z2</accession>
<name>A0A2M4D6Z2_ANODA</name>
<proteinExistence type="predicted"/>
<evidence type="ECO:0000256" key="1">
    <source>
        <dbReference type="SAM" id="SignalP"/>
    </source>
</evidence>